<dbReference type="GO" id="GO:0005634">
    <property type="term" value="C:nucleus"/>
    <property type="evidence" value="ECO:0007669"/>
    <property type="project" value="UniProtKB-SubCell"/>
</dbReference>
<evidence type="ECO:0000313" key="29">
    <source>
        <dbReference type="Ensembl" id="ENSPMRP00000030047.1"/>
    </source>
</evidence>
<keyword evidence="7" id="KW-0479">Metal-binding</keyword>
<comment type="catalytic activity">
    <reaction evidence="25">
        <text>N(6)-methyl-dATP + H2O = N(6)-methyl-dAMP + diphosphate + H(+)</text>
        <dbReference type="Rhea" id="RHEA:67604"/>
        <dbReference type="ChEBI" id="CHEBI:15377"/>
        <dbReference type="ChEBI" id="CHEBI:15378"/>
        <dbReference type="ChEBI" id="CHEBI:33019"/>
        <dbReference type="ChEBI" id="CHEBI:169976"/>
        <dbReference type="ChEBI" id="CHEBI:172872"/>
    </reaction>
    <physiologicalReaction direction="left-to-right" evidence="25">
        <dbReference type="Rhea" id="RHEA:67605"/>
    </physiologicalReaction>
</comment>
<dbReference type="PRINTS" id="PR01403">
    <property type="entry name" value="8OXTPHPHTASE"/>
</dbReference>
<evidence type="ECO:0000313" key="30">
    <source>
        <dbReference type="Proteomes" id="UP000472272"/>
    </source>
</evidence>
<dbReference type="GO" id="GO:0042262">
    <property type="term" value="P:DNA protection"/>
    <property type="evidence" value="ECO:0007669"/>
    <property type="project" value="Ensembl"/>
</dbReference>
<dbReference type="GO" id="GO:0006152">
    <property type="term" value="P:purine nucleoside catabolic process"/>
    <property type="evidence" value="ECO:0007669"/>
    <property type="project" value="Ensembl"/>
</dbReference>
<evidence type="ECO:0000256" key="17">
    <source>
        <dbReference type="ARBA" id="ARBA00026218"/>
    </source>
</evidence>
<evidence type="ECO:0000256" key="18">
    <source>
        <dbReference type="ARBA" id="ARBA00029673"/>
    </source>
</evidence>
<keyword evidence="10" id="KW-0694">RNA-binding</keyword>
<evidence type="ECO:0000256" key="27">
    <source>
        <dbReference type="RuleBase" id="RU003476"/>
    </source>
</evidence>
<comment type="subunit">
    <text evidence="5">Monomer.</text>
</comment>
<dbReference type="GO" id="GO:0005759">
    <property type="term" value="C:mitochondrial matrix"/>
    <property type="evidence" value="ECO:0007669"/>
    <property type="project" value="Ensembl"/>
</dbReference>
<dbReference type="PRINTS" id="PR00502">
    <property type="entry name" value="NUDIXFAMILY"/>
</dbReference>
<comment type="catalytic activity">
    <reaction evidence="15">
        <text>2-oxo-ATP + H2O = 2-oxo-AMP + diphosphate + H(+)</text>
        <dbReference type="Rhea" id="RHEA:67392"/>
        <dbReference type="ChEBI" id="CHEBI:15377"/>
        <dbReference type="ChEBI" id="CHEBI:15378"/>
        <dbReference type="ChEBI" id="CHEBI:33019"/>
        <dbReference type="ChEBI" id="CHEBI:71395"/>
        <dbReference type="ChEBI" id="CHEBI:172878"/>
    </reaction>
    <physiologicalReaction direction="left-to-right" evidence="15">
        <dbReference type="Rhea" id="RHEA:67393"/>
    </physiologicalReaction>
</comment>
<comment type="similarity">
    <text evidence="4 27">Belongs to the Nudix hydrolase family.</text>
</comment>
<evidence type="ECO:0000256" key="4">
    <source>
        <dbReference type="ARBA" id="ARBA00005582"/>
    </source>
</evidence>
<comment type="subcellular location">
    <subcellularLocation>
        <location evidence="3">Cytoplasm</location>
    </subcellularLocation>
    <subcellularLocation>
        <location evidence="2">Nucleus</location>
    </subcellularLocation>
</comment>
<dbReference type="GO" id="GO:0047693">
    <property type="term" value="F:ATP diphosphatase activity"/>
    <property type="evidence" value="ECO:0007669"/>
    <property type="project" value="Ensembl"/>
</dbReference>
<dbReference type="SUPFAM" id="SSF55811">
    <property type="entry name" value="Nudix"/>
    <property type="match status" value="1"/>
</dbReference>
<keyword evidence="9" id="KW-0460">Magnesium</keyword>
<evidence type="ECO:0000256" key="3">
    <source>
        <dbReference type="ARBA" id="ARBA00004496"/>
    </source>
</evidence>
<evidence type="ECO:0000256" key="21">
    <source>
        <dbReference type="ARBA" id="ARBA00031927"/>
    </source>
</evidence>
<dbReference type="AlphaFoldDB" id="A0A670K5B4"/>
<dbReference type="Gene3D" id="3.90.79.10">
    <property type="entry name" value="Nucleoside Triphosphate Pyrophosphohydrolase"/>
    <property type="match status" value="1"/>
</dbReference>
<comment type="catalytic activity">
    <reaction evidence="24">
        <text>O(6)-methyl-dGTP + H2O = O(6)-methyl-dGMP + diphosphate + H(+)</text>
        <dbReference type="Rhea" id="RHEA:67600"/>
        <dbReference type="ChEBI" id="CHEBI:15377"/>
        <dbReference type="ChEBI" id="CHEBI:15378"/>
        <dbReference type="ChEBI" id="CHEBI:33019"/>
        <dbReference type="ChEBI" id="CHEBI:169974"/>
        <dbReference type="ChEBI" id="CHEBI:169975"/>
    </reaction>
    <physiologicalReaction direction="left-to-right" evidence="24">
        <dbReference type="Rhea" id="RHEA:67601"/>
    </physiologicalReaction>
</comment>
<evidence type="ECO:0000256" key="20">
    <source>
        <dbReference type="ARBA" id="ARBA00030682"/>
    </source>
</evidence>
<dbReference type="GO" id="GO:0106377">
    <property type="term" value="F:2-hydroxy-ATP hydrolase activity"/>
    <property type="evidence" value="ECO:0007669"/>
    <property type="project" value="Ensembl"/>
</dbReference>
<keyword evidence="8 27" id="KW-0378">Hydrolase</keyword>
<dbReference type="GO" id="GO:0046872">
    <property type="term" value="F:metal ion binding"/>
    <property type="evidence" value="ECO:0007669"/>
    <property type="project" value="UniProtKB-KW"/>
</dbReference>
<comment type="catalytic activity">
    <reaction evidence="23">
        <text>N(6)-methyl-ATP + H2O = N(6)-methyl-AMP + diphosphate + H(+)</text>
        <dbReference type="Rhea" id="RHEA:67608"/>
        <dbReference type="ChEBI" id="CHEBI:15377"/>
        <dbReference type="ChEBI" id="CHEBI:15378"/>
        <dbReference type="ChEBI" id="CHEBI:33019"/>
        <dbReference type="ChEBI" id="CHEBI:144842"/>
        <dbReference type="ChEBI" id="CHEBI:172873"/>
    </reaction>
    <physiologicalReaction direction="left-to-right" evidence="23">
        <dbReference type="Rhea" id="RHEA:67609"/>
    </physiologicalReaction>
</comment>
<comment type="catalytic activity">
    <reaction evidence="14">
        <text>8-oxo-dGTP + H2O = 8-oxo-dGMP + diphosphate + H(+)</text>
        <dbReference type="Rhea" id="RHEA:31575"/>
        <dbReference type="ChEBI" id="CHEBI:15377"/>
        <dbReference type="ChEBI" id="CHEBI:15378"/>
        <dbReference type="ChEBI" id="CHEBI:33019"/>
        <dbReference type="ChEBI" id="CHEBI:63224"/>
        <dbReference type="ChEBI" id="CHEBI:77896"/>
    </reaction>
    <physiologicalReaction direction="left-to-right" evidence="14">
        <dbReference type="Rhea" id="RHEA:31576"/>
    </physiologicalReaction>
</comment>
<gene>
    <name evidence="29" type="primary">NUDT1</name>
</gene>
<dbReference type="GO" id="GO:0030515">
    <property type="term" value="F:snoRNA binding"/>
    <property type="evidence" value="ECO:0007669"/>
    <property type="project" value="Ensembl"/>
</dbReference>
<evidence type="ECO:0000256" key="5">
    <source>
        <dbReference type="ARBA" id="ARBA00011245"/>
    </source>
</evidence>
<reference evidence="29" key="3">
    <citation type="submission" date="2025-09" db="UniProtKB">
        <authorList>
            <consortium name="Ensembl"/>
        </authorList>
    </citation>
    <scope>IDENTIFICATION</scope>
</reference>
<accession>A0A670K5B4</accession>
<evidence type="ECO:0000256" key="13">
    <source>
        <dbReference type="ARBA" id="ARBA00024459"/>
    </source>
</evidence>
<evidence type="ECO:0000256" key="15">
    <source>
        <dbReference type="ARBA" id="ARBA00024596"/>
    </source>
</evidence>
<dbReference type="PANTHER" id="PTHR43758">
    <property type="entry name" value="7,8-DIHYDRO-8-OXOGUANINE TRIPHOSPHATASE"/>
    <property type="match status" value="1"/>
</dbReference>
<comment type="cofactor">
    <cofactor evidence="1">
        <name>Mg(2+)</name>
        <dbReference type="ChEBI" id="CHEBI:18420"/>
    </cofactor>
</comment>
<keyword evidence="11" id="KW-0539">Nucleus</keyword>
<keyword evidence="6" id="KW-0963">Cytoplasm</keyword>
<evidence type="ECO:0000256" key="9">
    <source>
        <dbReference type="ARBA" id="ARBA00022842"/>
    </source>
</evidence>
<evidence type="ECO:0000256" key="7">
    <source>
        <dbReference type="ARBA" id="ARBA00022723"/>
    </source>
</evidence>
<evidence type="ECO:0000256" key="11">
    <source>
        <dbReference type="ARBA" id="ARBA00023242"/>
    </source>
</evidence>
<evidence type="ECO:0000256" key="8">
    <source>
        <dbReference type="ARBA" id="ARBA00022801"/>
    </source>
</evidence>
<evidence type="ECO:0000256" key="22">
    <source>
        <dbReference type="ARBA" id="ARBA00032071"/>
    </source>
</evidence>
<evidence type="ECO:0000256" key="1">
    <source>
        <dbReference type="ARBA" id="ARBA00001946"/>
    </source>
</evidence>
<dbReference type="InterPro" id="IPR020476">
    <property type="entry name" value="Nudix_hydrolase"/>
</dbReference>
<dbReference type="PANTHER" id="PTHR43758:SF2">
    <property type="entry name" value="OXIDIZED PURINE NUCLEOSIDE TRIPHOSPHATE HYDROLASE"/>
    <property type="match status" value="1"/>
</dbReference>
<dbReference type="CDD" id="cd03427">
    <property type="entry name" value="NUDIX_MTH1_Nudt1"/>
    <property type="match status" value="1"/>
</dbReference>
<dbReference type="InterPro" id="IPR000086">
    <property type="entry name" value="NUDIX_hydrolase_dom"/>
</dbReference>
<keyword evidence="30" id="KW-1185">Reference proteome</keyword>
<evidence type="ECO:0000256" key="26">
    <source>
        <dbReference type="ARBA" id="ARBA00053094"/>
    </source>
</evidence>
<evidence type="ECO:0000256" key="6">
    <source>
        <dbReference type="ARBA" id="ARBA00022490"/>
    </source>
</evidence>
<dbReference type="Pfam" id="PF00293">
    <property type="entry name" value="NUDIX"/>
    <property type="match status" value="1"/>
</dbReference>
<dbReference type="InterPro" id="IPR003563">
    <property type="entry name" value="8ODP"/>
</dbReference>
<evidence type="ECO:0000256" key="19">
    <source>
        <dbReference type="ARBA" id="ARBA00030634"/>
    </source>
</evidence>
<comment type="function">
    <text evidence="26">Oxidized purine nucleoside triphosphate hydrolase which is a prominent sanitizer of the oxidized nucleotide pool. Catalyzes the hydrolysis of 2-oxo-dATP (2-hydroxy-dATP) into 2-oxo-dAMP. Also has a significant hydrolase activity toward 2-oxo-ATP, 8-oxo-dGTP and 8-oxo-dATP. Through the hydrolysis of oxidized purine nucleoside triphosphates, prevents their incorporation into DNA and the subsequent transversions A:T to C:G and G:C to T:A. Also catalyzes the hydrolysis of methylated purine nucleoside triphosphate preventing their integration into DNA. Through this antimutagenic activity protects cells from oxidative stress.</text>
</comment>
<evidence type="ECO:0000256" key="12">
    <source>
        <dbReference type="ARBA" id="ARBA00024448"/>
    </source>
</evidence>
<dbReference type="InterPro" id="IPR015797">
    <property type="entry name" value="NUDIX_hydrolase-like_dom_sf"/>
</dbReference>
<name>A0A670K5B4_PODMU</name>
<evidence type="ECO:0000256" key="10">
    <source>
        <dbReference type="ARBA" id="ARBA00022884"/>
    </source>
</evidence>
<dbReference type="GO" id="GO:0008413">
    <property type="term" value="F:8-oxo-7,8-dihydroguanosine triphosphate pyrophosphatase activity"/>
    <property type="evidence" value="ECO:0007669"/>
    <property type="project" value="Ensembl"/>
</dbReference>
<protein>
    <recommendedName>
        <fullName evidence="17">Oxidized purine nucleoside triphosphate hydrolase</fullName>
        <ecNumber evidence="16">3.6.1.56</ecNumber>
    </recommendedName>
    <alternativeName>
        <fullName evidence="21">2-hydroxy-dATP diphosphatase</fullName>
    </alternativeName>
    <alternativeName>
        <fullName evidence="20">7,8-dihydro-8-oxoguanine triphosphatase</fullName>
    </alternativeName>
    <alternativeName>
        <fullName evidence="19">8-oxo-dGTPase</fullName>
    </alternativeName>
    <alternativeName>
        <fullName evidence="22">Methylated purine nucleoside triphosphate hydrolase</fullName>
    </alternativeName>
    <alternativeName>
        <fullName evidence="18">Nucleoside diphosphate-linked moiety X motif 1</fullName>
    </alternativeName>
</protein>
<dbReference type="Ensembl" id="ENSPMRT00000031861.1">
    <property type="protein sequence ID" value="ENSPMRP00000030047.1"/>
    <property type="gene ID" value="ENSPMRG00000019429.1"/>
</dbReference>
<dbReference type="Proteomes" id="UP000472272">
    <property type="component" value="Chromosome 14"/>
</dbReference>
<reference evidence="29" key="2">
    <citation type="submission" date="2025-08" db="UniProtKB">
        <authorList>
            <consortium name="Ensembl"/>
        </authorList>
    </citation>
    <scope>IDENTIFICATION</scope>
</reference>
<feature type="domain" description="Nudix hydrolase" evidence="28">
    <location>
        <begin position="2"/>
        <end position="133"/>
    </location>
</feature>
<evidence type="ECO:0000256" key="2">
    <source>
        <dbReference type="ARBA" id="ARBA00004123"/>
    </source>
</evidence>
<dbReference type="GO" id="GO:0035539">
    <property type="term" value="F:8-oxo-7,8-dihydrodeoxyguanosine triphosphate pyrophosphatase activity"/>
    <property type="evidence" value="ECO:0007669"/>
    <property type="project" value="Ensembl"/>
</dbReference>
<evidence type="ECO:0000259" key="28">
    <source>
        <dbReference type="PROSITE" id="PS51462"/>
    </source>
</evidence>
<organism evidence="29 30">
    <name type="scientific">Podarcis muralis</name>
    <name type="common">Wall lizard</name>
    <name type="synonym">Lacerta muralis</name>
    <dbReference type="NCBI Taxonomy" id="64176"/>
    <lineage>
        <taxon>Eukaryota</taxon>
        <taxon>Metazoa</taxon>
        <taxon>Chordata</taxon>
        <taxon>Craniata</taxon>
        <taxon>Vertebrata</taxon>
        <taxon>Euteleostomi</taxon>
        <taxon>Lepidosauria</taxon>
        <taxon>Squamata</taxon>
        <taxon>Bifurcata</taxon>
        <taxon>Unidentata</taxon>
        <taxon>Episquamata</taxon>
        <taxon>Laterata</taxon>
        <taxon>Lacertibaenia</taxon>
        <taxon>Lacertidae</taxon>
        <taxon>Podarcis</taxon>
    </lineage>
</organism>
<dbReference type="EC" id="3.6.1.56" evidence="16"/>
<sequence>MLTTKVFTLVLVVQPRRVLLGMKKRGFGAGLWNGFGGKVQSGETVEQAAKRELKEESGLMVDTLQKMGQITFEFVGNTELMEVHIFRTDSFQGDPTESDGRNVVGSGRVIPALLIPFYFPQSYKHEVLDLSAKEFHPPTSRVTGDTGWFHLFITQPAHVIIWLELVRSKAASCIK</sequence>
<dbReference type="PROSITE" id="PS00893">
    <property type="entry name" value="NUDIX_BOX"/>
    <property type="match status" value="1"/>
</dbReference>
<dbReference type="GO" id="GO:0005829">
    <property type="term" value="C:cytosol"/>
    <property type="evidence" value="ECO:0007669"/>
    <property type="project" value="Ensembl"/>
</dbReference>
<dbReference type="GO" id="GO:0106378">
    <property type="term" value="F:2-hydroxy-dATP hydrolase activity"/>
    <property type="evidence" value="ECO:0007669"/>
    <property type="project" value="Ensembl"/>
</dbReference>
<evidence type="ECO:0000256" key="16">
    <source>
        <dbReference type="ARBA" id="ARBA00026103"/>
    </source>
</evidence>
<dbReference type="GO" id="GO:0008828">
    <property type="term" value="F:dATP diphosphatase activity"/>
    <property type="evidence" value="ECO:0007669"/>
    <property type="project" value="UniProtKB-EC"/>
</dbReference>
<evidence type="ECO:0000256" key="14">
    <source>
        <dbReference type="ARBA" id="ARBA00024486"/>
    </source>
</evidence>
<dbReference type="GeneTree" id="ENSGT00390000000341"/>
<evidence type="ECO:0000256" key="25">
    <source>
        <dbReference type="ARBA" id="ARBA00049032"/>
    </source>
</evidence>
<proteinExistence type="inferred from homology"/>
<evidence type="ECO:0000256" key="24">
    <source>
        <dbReference type="ARBA" id="ARBA00048894"/>
    </source>
</evidence>
<evidence type="ECO:0000256" key="23">
    <source>
        <dbReference type="ARBA" id="ARBA00048002"/>
    </source>
</evidence>
<comment type="catalytic activity">
    <reaction evidence="13">
        <text>2-oxo-dATP + H2O = 2-oxo-dAMP + diphosphate + H(+)</text>
        <dbReference type="Rhea" id="RHEA:31583"/>
        <dbReference type="ChEBI" id="CHEBI:15377"/>
        <dbReference type="ChEBI" id="CHEBI:15378"/>
        <dbReference type="ChEBI" id="CHEBI:33019"/>
        <dbReference type="ChEBI" id="CHEBI:63212"/>
        <dbReference type="ChEBI" id="CHEBI:77897"/>
        <dbReference type="EC" id="3.6.1.56"/>
    </reaction>
    <physiologicalReaction direction="left-to-right" evidence="13">
        <dbReference type="Rhea" id="RHEA:31584"/>
    </physiologicalReaction>
</comment>
<dbReference type="PROSITE" id="PS51462">
    <property type="entry name" value="NUDIX"/>
    <property type="match status" value="1"/>
</dbReference>
<dbReference type="InterPro" id="IPR020084">
    <property type="entry name" value="NUDIX_hydrolase_CS"/>
</dbReference>
<reference evidence="29 30" key="1">
    <citation type="journal article" date="2019" name="Proc. Natl. Acad. Sci. U.S.A.">
        <title>Regulatory changes in pterin and carotenoid genes underlie balanced color polymorphisms in the wall lizard.</title>
        <authorList>
            <person name="Andrade P."/>
            <person name="Pinho C."/>
            <person name="Perez I de Lanuza G."/>
            <person name="Afonso S."/>
            <person name="Brejcha J."/>
            <person name="Rubin C.J."/>
            <person name="Wallerman O."/>
            <person name="Pereira P."/>
            <person name="Sabatino S.J."/>
            <person name="Bellati A."/>
            <person name="Pellitteri-Rosa D."/>
            <person name="Bosakova Z."/>
            <person name="Bunikis I."/>
            <person name="Carretero M.A."/>
            <person name="Feiner N."/>
            <person name="Marsik P."/>
            <person name="Pauperio F."/>
            <person name="Salvi D."/>
            <person name="Soler L."/>
            <person name="While G.M."/>
            <person name="Uller T."/>
            <person name="Font E."/>
            <person name="Andersson L."/>
            <person name="Carneiro M."/>
        </authorList>
    </citation>
    <scope>NUCLEOTIDE SEQUENCE</scope>
</reference>
<comment type="catalytic activity">
    <reaction evidence="12">
        <text>8-oxo-dATP + H2O = 8-oxo-dAMP + diphosphate + H(+)</text>
        <dbReference type="Rhea" id="RHEA:65396"/>
        <dbReference type="ChEBI" id="CHEBI:15377"/>
        <dbReference type="ChEBI" id="CHEBI:15378"/>
        <dbReference type="ChEBI" id="CHEBI:33019"/>
        <dbReference type="ChEBI" id="CHEBI:71361"/>
        <dbReference type="ChEBI" id="CHEBI:172871"/>
    </reaction>
    <physiologicalReaction direction="left-to-right" evidence="12">
        <dbReference type="Rhea" id="RHEA:65397"/>
    </physiologicalReaction>
</comment>